<evidence type="ECO:0000256" key="2">
    <source>
        <dbReference type="PROSITE-ProRule" id="PRU00708"/>
    </source>
</evidence>
<evidence type="ECO:0000256" key="1">
    <source>
        <dbReference type="ARBA" id="ARBA00022737"/>
    </source>
</evidence>
<proteinExistence type="predicted"/>
<dbReference type="PANTHER" id="PTHR47942:SF63">
    <property type="entry name" value="PENTATRICOPEPTIDE REPEAT-CONTAINING PROTEIN"/>
    <property type="match status" value="1"/>
</dbReference>
<dbReference type="PROSITE" id="PS51375">
    <property type="entry name" value="PPR"/>
    <property type="match status" value="2"/>
</dbReference>
<evidence type="ECO:0000313" key="4">
    <source>
        <dbReference type="Proteomes" id="UP001212841"/>
    </source>
</evidence>
<comment type="caution">
    <text evidence="3">The sequence shown here is derived from an EMBL/GenBank/DDBJ whole genome shotgun (WGS) entry which is preliminary data.</text>
</comment>
<dbReference type="EMBL" id="JADGJD010001870">
    <property type="protein sequence ID" value="KAJ3037065.1"/>
    <property type="molecule type" value="Genomic_DNA"/>
</dbReference>
<sequence>MYIRYARVVKRASCSRTVWRSEERSSLSPHSVSLYSYRHFASQPSVRDLGNTPDRDVPEQVPSVLSLLHSAKPQPPTPRATDNPPNIRTILHRGNLDEANRLAAQQQLRDEFLQLPGPDFAELLTFTRRKAGITPRATRLTQQPSKDTSRDFFVKDLRKALDSGSLRFAAYIASRRSFRLELTTLAAGEILALLDFTLSRIDNRFPDHRMSPEEQESYNTVIRTIKAHLLPSRQAYDTSPPSKAEVDRLLLGLRMMGDEITPQTFTHFETSLKDNQFTLCLRALKNPKLHTTLSNSTPTQLESLLSLLTPTTLSQNTSIPAETIPKVHAIRSALLSALFKSLCSPSLPQPQQSDPKHLKRTLLRATELLTGEAERKYAVRPSLSDHICVTSLRIRQGDLKGALQHLKSIESMIGEDPMSVLSLVSEFAKEREWEGVKWVWERVKKVNPLVEGVGIGELVGFVRMHLAGLDGKKRSVVEEGVGPLDLEAVDAKLRAEVWSCKDILTTVLERFLGWDMPDEAVDVFRLMQSQSEVRPGVEVYKRMIRSFARNGQVGVGVVFARDAERDGVGRDLDVEVVSVLIVEHLSRKRRANAYGVFEAFRKLGRYPDAKAYESLVGAAVGTGNWTRVWDLWREVGEVEGRINCRVCENILAGILKSTRGSCVAEIVRFWTEVLKRGVEPSSDMFNIVLSAHGRDGDLGGQARILEMMKEKGIEWDAFTLDAIVAGHLKRDDFAKAYDLYKEKTSFSKIVPKRATVNRLIRLAPDSPTALEIWENAQSHFRFELDHTTQSVLTKARALTAEVAPKGKLSDAGYRNTLNQQVHMMKDLAQIETLLMTPLTEPDSVTYTILIKKYLEKRDFPSAENVYRRMITNPSTYPTSVTFLTILKYCSDTANLQALNHYVGELTRYISQPTLKILATLITAFSKLGDLKAAEEWYTKTTTSLNLKPDTATHNALLSARARSNDIEGLQTLWKDMQKRGQSNRVTFEIVLRALCKNTSTPIEKCVKILRKMEDHPDPNIRPKDNKPYTYVIAAYGSRGDLKSALATYHDMLERGISPSRETHSAVISAFVSGGDLEGGRKWFDRVFGGVEPVWEADAVSFAPIVAGLAERGDWEGVQSLVGEME</sequence>
<accession>A0AAD5S9L3</accession>
<evidence type="ECO:0000313" key="3">
    <source>
        <dbReference type="EMBL" id="KAJ3037065.1"/>
    </source>
</evidence>
<dbReference type="AlphaFoldDB" id="A0AAD5S9L3"/>
<feature type="non-terminal residue" evidence="3">
    <location>
        <position position="1125"/>
    </location>
</feature>
<dbReference type="Pfam" id="PF01535">
    <property type="entry name" value="PPR"/>
    <property type="match status" value="2"/>
</dbReference>
<feature type="repeat" description="PPR" evidence="2">
    <location>
        <begin position="842"/>
        <end position="872"/>
    </location>
</feature>
<reference evidence="3" key="1">
    <citation type="submission" date="2020-05" db="EMBL/GenBank/DDBJ databases">
        <title>Phylogenomic resolution of chytrid fungi.</title>
        <authorList>
            <person name="Stajich J.E."/>
            <person name="Amses K."/>
            <person name="Simmons R."/>
            <person name="Seto K."/>
            <person name="Myers J."/>
            <person name="Bonds A."/>
            <person name="Quandt C.A."/>
            <person name="Barry K."/>
            <person name="Liu P."/>
            <person name="Grigoriev I."/>
            <person name="Longcore J.E."/>
            <person name="James T.Y."/>
        </authorList>
    </citation>
    <scope>NUCLEOTIDE SEQUENCE</scope>
    <source>
        <strain evidence="3">JEL0318</strain>
    </source>
</reference>
<organism evidence="3 4">
    <name type="scientific">Rhizophlyctis rosea</name>
    <dbReference type="NCBI Taxonomy" id="64517"/>
    <lineage>
        <taxon>Eukaryota</taxon>
        <taxon>Fungi</taxon>
        <taxon>Fungi incertae sedis</taxon>
        <taxon>Chytridiomycota</taxon>
        <taxon>Chytridiomycota incertae sedis</taxon>
        <taxon>Chytridiomycetes</taxon>
        <taxon>Rhizophlyctidales</taxon>
        <taxon>Rhizophlyctidaceae</taxon>
        <taxon>Rhizophlyctis</taxon>
    </lineage>
</organism>
<dbReference type="Proteomes" id="UP001212841">
    <property type="component" value="Unassembled WGS sequence"/>
</dbReference>
<gene>
    <name evidence="3" type="ORF">HK097_003625</name>
</gene>
<dbReference type="Gene3D" id="1.25.40.10">
    <property type="entry name" value="Tetratricopeptide repeat domain"/>
    <property type="match status" value="5"/>
</dbReference>
<dbReference type="InterPro" id="IPR011990">
    <property type="entry name" value="TPR-like_helical_dom_sf"/>
</dbReference>
<dbReference type="InterPro" id="IPR051222">
    <property type="entry name" value="PPR/CCM1_RNA-binding"/>
</dbReference>
<keyword evidence="4" id="KW-1185">Reference proteome</keyword>
<protein>
    <submittedName>
        <fullName evidence="3">Uncharacterized protein</fullName>
    </submittedName>
</protein>
<dbReference type="Pfam" id="PF13041">
    <property type="entry name" value="PPR_2"/>
    <property type="match status" value="1"/>
</dbReference>
<name>A0AAD5S9L3_9FUNG</name>
<dbReference type="NCBIfam" id="TIGR00756">
    <property type="entry name" value="PPR"/>
    <property type="match status" value="1"/>
</dbReference>
<dbReference type="InterPro" id="IPR002885">
    <property type="entry name" value="PPR_rpt"/>
</dbReference>
<keyword evidence="1" id="KW-0677">Repeat</keyword>
<dbReference type="PANTHER" id="PTHR47942">
    <property type="entry name" value="TETRATRICOPEPTIDE REPEAT (TPR)-LIKE SUPERFAMILY PROTEIN-RELATED"/>
    <property type="match status" value="1"/>
</dbReference>
<feature type="repeat" description="PPR" evidence="2">
    <location>
        <begin position="1024"/>
        <end position="1058"/>
    </location>
</feature>